<dbReference type="Gene3D" id="1.10.10.10">
    <property type="entry name" value="Winged helix-like DNA-binding domain superfamily/Winged helix DNA-binding domain"/>
    <property type="match status" value="1"/>
</dbReference>
<feature type="domain" description="HTH marR-type" evidence="2">
    <location>
        <begin position="118"/>
        <end position="163"/>
    </location>
</feature>
<dbReference type="InterPro" id="IPR000835">
    <property type="entry name" value="HTH_MarR-typ"/>
</dbReference>
<proteinExistence type="predicted"/>
<protein>
    <submittedName>
        <fullName evidence="3">DNA-binding transcriptional regulator, MarR family</fullName>
    </submittedName>
</protein>
<evidence type="ECO:0000313" key="3">
    <source>
        <dbReference type="EMBL" id="VFK27821.1"/>
    </source>
</evidence>
<dbReference type="EMBL" id="CAADFP010000053">
    <property type="protein sequence ID" value="VFK27821.1"/>
    <property type="molecule type" value="Genomic_DNA"/>
</dbReference>
<feature type="region of interest" description="Disordered" evidence="1">
    <location>
        <begin position="196"/>
        <end position="248"/>
    </location>
</feature>
<dbReference type="SUPFAM" id="SSF46785">
    <property type="entry name" value="Winged helix' DNA-binding domain"/>
    <property type="match status" value="1"/>
</dbReference>
<dbReference type="InterPro" id="IPR036388">
    <property type="entry name" value="WH-like_DNA-bd_sf"/>
</dbReference>
<reference evidence="3" key="1">
    <citation type="submission" date="2019-02" db="EMBL/GenBank/DDBJ databases">
        <authorList>
            <person name="Gruber-Vodicka R. H."/>
            <person name="Seah K. B. B."/>
        </authorList>
    </citation>
    <scope>NUCLEOTIDE SEQUENCE</scope>
    <source>
        <strain evidence="3">BECK_S426</strain>
    </source>
</reference>
<dbReference type="GO" id="GO:0003700">
    <property type="term" value="F:DNA-binding transcription factor activity"/>
    <property type="evidence" value="ECO:0007669"/>
    <property type="project" value="InterPro"/>
</dbReference>
<dbReference type="AlphaFoldDB" id="A0A450XEX1"/>
<sequence>MSKSNWASVKVLRHFWLDAGSAEPLDPRIEGAFQAVTEDLVDAVMPNGEERLAIGQRDLRALFLAINATEQGASAESSPAFAVGRLVGLLDIAENAIRRVWIGSTEAKIEHDHNALKIIEELHRREGALVISTDIAQYTGLDKAEVSRKLAQLESLRLVTRSRLGRYLVSRLTSAGASFAARRFAEKERSIQHVFGNTGKDQARQSGRRRSAASNGRGLSNRLTARSCLPRTMPTLRMRRESRHANSS</sequence>
<evidence type="ECO:0000259" key="2">
    <source>
        <dbReference type="Pfam" id="PF12802"/>
    </source>
</evidence>
<organism evidence="3">
    <name type="scientific">Candidatus Kentrum sp. LPFa</name>
    <dbReference type="NCBI Taxonomy" id="2126335"/>
    <lineage>
        <taxon>Bacteria</taxon>
        <taxon>Pseudomonadati</taxon>
        <taxon>Pseudomonadota</taxon>
        <taxon>Gammaproteobacteria</taxon>
        <taxon>Candidatus Kentrum</taxon>
    </lineage>
</organism>
<evidence type="ECO:0000256" key="1">
    <source>
        <dbReference type="SAM" id="MobiDB-lite"/>
    </source>
</evidence>
<name>A0A450XEX1_9GAMM</name>
<accession>A0A450XEX1</accession>
<dbReference type="Pfam" id="PF12802">
    <property type="entry name" value="MarR_2"/>
    <property type="match status" value="1"/>
</dbReference>
<dbReference type="InterPro" id="IPR036390">
    <property type="entry name" value="WH_DNA-bd_sf"/>
</dbReference>
<keyword evidence="3" id="KW-0238">DNA-binding</keyword>
<dbReference type="GO" id="GO:0003677">
    <property type="term" value="F:DNA binding"/>
    <property type="evidence" value="ECO:0007669"/>
    <property type="project" value="UniProtKB-KW"/>
</dbReference>
<gene>
    <name evidence="3" type="ORF">BECKLPF1236C_GA0070990_100539</name>
</gene>